<dbReference type="AlphaFoldDB" id="A0A7X0JUA5"/>
<dbReference type="Gene3D" id="2.40.30.170">
    <property type="match status" value="1"/>
</dbReference>
<dbReference type="Gene3D" id="1.10.287.470">
    <property type="entry name" value="Helix hairpin bin"/>
    <property type="match status" value="1"/>
</dbReference>
<dbReference type="Gene3D" id="2.40.50.100">
    <property type="match status" value="1"/>
</dbReference>
<dbReference type="InParanoid" id="A0A7X0JUA5"/>
<protein>
    <submittedName>
        <fullName evidence="6">RND family efflux transporter MFP subunit</fullName>
    </submittedName>
</protein>
<dbReference type="GO" id="GO:0015562">
    <property type="term" value="F:efflux transmembrane transporter activity"/>
    <property type="evidence" value="ECO:0007669"/>
    <property type="project" value="TreeGrafter"/>
</dbReference>
<evidence type="ECO:0000313" key="6">
    <source>
        <dbReference type="EMBL" id="MBB6521828.1"/>
    </source>
</evidence>
<dbReference type="InterPro" id="IPR058647">
    <property type="entry name" value="BSH_CzcB-like"/>
</dbReference>
<evidence type="ECO:0000313" key="7">
    <source>
        <dbReference type="Proteomes" id="UP000528457"/>
    </source>
</evidence>
<feature type="chain" id="PRO_5030653089" evidence="3">
    <location>
        <begin position="29"/>
        <end position="358"/>
    </location>
</feature>
<dbReference type="NCBIfam" id="TIGR01730">
    <property type="entry name" value="RND_mfp"/>
    <property type="match status" value="1"/>
</dbReference>
<dbReference type="GO" id="GO:1990281">
    <property type="term" value="C:efflux pump complex"/>
    <property type="evidence" value="ECO:0007669"/>
    <property type="project" value="TreeGrafter"/>
</dbReference>
<feature type="signal peptide" evidence="3">
    <location>
        <begin position="1"/>
        <end position="28"/>
    </location>
</feature>
<feature type="coiled-coil region" evidence="2">
    <location>
        <begin position="89"/>
        <end position="126"/>
    </location>
</feature>
<dbReference type="InterPro" id="IPR006143">
    <property type="entry name" value="RND_pump_MFP"/>
</dbReference>
<evidence type="ECO:0000259" key="4">
    <source>
        <dbReference type="Pfam" id="PF25954"/>
    </source>
</evidence>
<feature type="domain" description="CzcB-like barrel-sandwich hybrid" evidence="5">
    <location>
        <begin position="60"/>
        <end position="194"/>
    </location>
</feature>
<dbReference type="Gene3D" id="2.40.420.20">
    <property type="match status" value="1"/>
</dbReference>
<dbReference type="Proteomes" id="UP000528457">
    <property type="component" value="Unassembled WGS sequence"/>
</dbReference>
<dbReference type="PANTHER" id="PTHR30469">
    <property type="entry name" value="MULTIDRUG RESISTANCE PROTEIN MDTA"/>
    <property type="match status" value="1"/>
</dbReference>
<dbReference type="Pfam" id="PF25954">
    <property type="entry name" value="Beta-barrel_RND_2"/>
    <property type="match status" value="1"/>
</dbReference>
<keyword evidence="2" id="KW-0175">Coiled coil</keyword>
<dbReference type="RefSeq" id="WP_166844853.1">
    <property type="nucleotide sequence ID" value="NZ_JAAONY010000002.1"/>
</dbReference>
<evidence type="ECO:0000256" key="1">
    <source>
        <dbReference type="ARBA" id="ARBA00009477"/>
    </source>
</evidence>
<dbReference type="Pfam" id="PF25973">
    <property type="entry name" value="BSH_CzcB"/>
    <property type="match status" value="1"/>
</dbReference>
<name>A0A7X0JUA5_9GAMM</name>
<comment type="similarity">
    <text evidence="1">Belongs to the membrane fusion protein (MFP) (TC 8.A.1) family.</text>
</comment>
<comment type="caution">
    <text evidence="6">The sequence shown here is derived from an EMBL/GenBank/DDBJ whole genome shotgun (WGS) entry which is preliminary data.</text>
</comment>
<evidence type="ECO:0000256" key="3">
    <source>
        <dbReference type="SAM" id="SignalP"/>
    </source>
</evidence>
<proteinExistence type="inferred from homology"/>
<evidence type="ECO:0000259" key="5">
    <source>
        <dbReference type="Pfam" id="PF25973"/>
    </source>
</evidence>
<keyword evidence="3" id="KW-0732">Signal</keyword>
<sequence>MSTITLGRLISQSLFLASLLLTGAKATAASVDVVYPVGDSKGGELQISATVEAVQHSQLATQQAGLLAELFVEVGDKVESGAPLLALDSELAKLELNEARASLKAAEVAQEEAERLYKELKALASKKFVAATRISERRAQLAQSQAELSRQQASLAIREEQLRRHTLYAPFDGIIAQRLVNIGEWVNQQSAVLSLVQGDALRLKLAIPQEYFQQLQLGAEVSITADHDNRKTLNAHIDRIVPVSDNQSRAFVAYITIPDNAGLNVGMSAIVNIALSDESTQRLWLPKSAIKQHPDGGASVFAVENGKAQRHIIQIEEQESERVAITGAPAGKAYVKSGVELLQDGDELTIARSKEPGQ</sequence>
<accession>A0A7X0JUA5</accession>
<dbReference type="SUPFAM" id="SSF111369">
    <property type="entry name" value="HlyD-like secretion proteins"/>
    <property type="match status" value="1"/>
</dbReference>
<organism evidence="6 7">
    <name type="scientific">Pseudoteredinibacter isoporae</name>
    <dbReference type="NCBI Taxonomy" id="570281"/>
    <lineage>
        <taxon>Bacteria</taxon>
        <taxon>Pseudomonadati</taxon>
        <taxon>Pseudomonadota</taxon>
        <taxon>Gammaproteobacteria</taxon>
        <taxon>Cellvibrionales</taxon>
        <taxon>Cellvibrionaceae</taxon>
        <taxon>Pseudoteredinibacter</taxon>
    </lineage>
</organism>
<gene>
    <name evidence="6" type="ORF">HNR48_002113</name>
</gene>
<keyword evidence="7" id="KW-1185">Reference proteome</keyword>
<dbReference type="EMBL" id="JACHHT010000002">
    <property type="protein sequence ID" value="MBB6521828.1"/>
    <property type="molecule type" value="Genomic_DNA"/>
</dbReference>
<evidence type="ECO:0000256" key="2">
    <source>
        <dbReference type="SAM" id="Coils"/>
    </source>
</evidence>
<dbReference type="PANTHER" id="PTHR30469:SF15">
    <property type="entry name" value="HLYD FAMILY OF SECRETION PROTEINS"/>
    <property type="match status" value="1"/>
</dbReference>
<feature type="domain" description="CusB-like beta-barrel" evidence="4">
    <location>
        <begin position="203"/>
        <end position="274"/>
    </location>
</feature>
<dbReference type="InterPro" id="IPR058792">
    <property type="entry name" value="Beta-barrel_RND_2"/>
</dbReference>
<reference evidence="6 7" key="1">
    <citation type="submission" date="2020-08" db="EMBL/GenBank/DDBJ databases">
        <title>Genomic Encyclopedia of Type Strains, Phase IV (KMG-IV): sequencing the most valuable type-strain genomes for metagenomic binning, comparative biology and taxonomic classification.</title>
        <authorList>
            <person name="Goeker M."/>
        </authorList>
    </citation>
    <scope>NUCLEOTIDE SEQUENCE [LARGE SCALE GENOMIC DNA]</scope>
    <source>
        <strain evidence="6 7">DSM 22368</strain>
    </source>
</reference>